<dbReference type="SUPFAM" id="SSF53756">
    <property type="entry name" value="UDP-Glycosyltransferase/glycogen phosphorylase"/>
    <property type="match status" value="1"/>
</dbReference>
<protein>
    <submittedName>
        <fullName evidence="1">Translation initiation factor IF-2</fullName>
    </submittedName>
</protein>
<accession>A0ABX2FDJ1</accession>
<proteinExistence type="predicted"/>
<evidence type="ECO:0000313" key="2">
    <source>
        <dbReference type="Proteomes" id="UP000763557"/>
    </source>
</evidence>
<keyword evidence="1" id="KW-0396">Initiation factor</keyword>
<keyword evidence="2" id="KW-1185">Reference proteome</keyword>
<evidence type="ECO:0000313" key="1">
    <source>
        <dbReference type="EMBL" id="NRN69443.1"/>
    </source>
</evidence>
<reference evidence="1 2" key="1">
    <citation type="submission" date="2020-01" db="EMBL/GenBank/DDBJ databases">
        <title>Kibdelosporangium persica a novel Actinomycetes from a hot desert in Iran.</title>
        <authorList>
            <person name="Safaei N."/>
            <person name="Zaburannyi N."/>
            <person name="Mueller R."/>
            <person name="Wink J."/>
        </authorList>
    </citation>
    <scope>NUCLEOTIDE SEQUENCE [LARGE SCALE GENOMIC DNA]</scope>
    <source>
        <strain evidence="1 2">4NS15</strain>
    </source>
</reference>
<name>A0ABX2FDJ1_9PSEU</name>
<dbReference type="GO" id="GO:0003743">
    <property type="term" value="F:translation initiation factor activity"/>
    <property type="evidence" value="ECO:0007669"/>
    <property type="project" value="UniProtKB-KW"/>
</dbReference>
<dbReference type="Proteomes" id="UP000763557">
    <property type="component" value="Unassembled WGS sequence"/>
</dbReference>
<organism evidence="1 2">
    <name type="scientific">Kibdelosporangium persicum</name>
    <dbReference type="NCBI Taxonomy" id="2698649"/>
    <lineage>
        <taxon>Bacteria</taxon>
        <taxon>Bacillati</taxon>
        <taxon>Actinomycetota</taxon>
        <taxon>Actinomycetes</taxon>
        <taxon>Pseudonocardiales</taxon>
        <taxon>Pseudonocardiaceae</taxon>
        <taxon>Kibdelosporangium</taxon>
    </lineage>
</organism>
<gene>
    <name evidence="1" type="ORF">GC106_67000</name>
</gene>
<sequence>MSDVRVVVMTGDQDSWFPSGEHEDEWGTFACERTVLAIARTVTSTGRLLEAVRLFRGDFRVNVIFTVNDTSPFSTGARALLRAAGVRRIVPWEKVRHVPHHLAIAASENIDFTVSPAPTVVLPHGLGFNKYIPVPGSHEVRLAGLPPAGALRTRRVRVVLTHPDQVDQLRAVAPEVAGHTVVTGDPTYDQLIASRPLAERYRRALGTGDRRLVLLSSTWHHGSQLGAWRTLPEELTRALPTDEYQVAAVLHPNIWDWYGELQVRTWLAAALDAGLVLLQPTRGWQAALLAADQVIGDHGSITLYAAALGKPVQLAAFGDDEVVPGTPIEALGDTAPHLTPGTDLRSQVDGVFHSHDPQRFEPLRNNTFAFVGTATTLLRDALYREMDLSPPPEPPMVARIADPRFERRPVTAFDTFTQFTDPATLRLTRHPRAARPADVPMTGGHRHLAVDEDESDLHLPANASVLTRRMLLADAMTWPERALREYPGARVAAASTVDGCIARLRDGRGAEVRTTTAGVDPMLLASTVYACVLARRPLEGHLTMRAGNTTAELTLRVVP</sequence>
<dbReference type="EMBL" id="JAAATY010000027">
    <property type="protein sequence ID" value="NRN69443.1"/>
    <property type="molecule type" value="Genomic_DNA"/>
</dbReference>
<keyword evidence="1" id="KW-0648">Protein biosynthesis</keyword>
<dbReference type="RefSeq" id="WP_173139634.1">
    <property type="nucleotide sequence ID" value="NZ_CBCSGW010000023.1"/>
</dbReference>
<comment type="caution">
    <text evidence="1">The sequence shown here is derived from an EMBL/GenBank/DDBJ whole genome shotgun (WGS) entry which is preliminary data.</text>
</comment>